<dbReference type="AlphaFoldDB" id="A0AAJ2NQB6"/>
<dbReference type="InterPro" id="IPR022742">
    <property type="entry name" value="Hydrolase_4"/>
</dbReference>
<organism evidence="2 3">
    <name type="scientific">Alkalihalophilus pseudofirmus</name>
    <name type="common">Bacillus pseudofirmus</name>
    <dbReference type="NCBI Taxonomy" id="79885"/>
    <lineage>
        <taxon>Bacteria</taxon>
        <taxon>Bacillati</taxon>
        <taxon>Bacillota</taxon>
        <taxon>Bacilli</taxon>
        <taxon>Bacillales</taxon>
        <taxon>Bacillaceae</taxon>
        <taxon>Alkalihalophilus</taxon>
    </lineage>
</organism>
<sequence length="309" mass="35245">MITRAIERIKTAEYAFNDPKLDLQSEVNTYLDYYGLPRGMADHTYGYLDIKGEKIFLQSFSPEEPIADVLVVHGYFDHTGSMSHLIHSLLKARCRVWSYDLTGHGLSSGERAAIEDFSDYLAVFKEVSGYVTADSLPAYVIAHSTGAAIVLDHLLHFRSSFEKTILLAPLVRSYGWKLSVLGRMISPAFFQTAKRVYRKNTSLAGFQKKVIEDPLQHNRLSLSWVDALISWNKKVHVKGSCKEKLLIIQGDLDRTVDWKYNCRFINYKFPSANIILVNGADHQLMNETIEVRELVFYLINNYIGSNKDH</sequence>
<feature type="domain" description="Serine aminopeptidase S33" evidence="1">
    <location>
        <begin position="64"/>
        <end position="288"/>
    </location>
</feature>
<accession>A0AAJ2NQB6</accession>
<dbReference type="InterPro" id="IPR051044">
    <property type="entry name" value="MAG_DAG_Lipase"/>
</dbReference>
<gene>
    <name evidence="2" type="ORF">RYX45_15895</name>
</gene>
<dbReference type="Proteomes" id="UP001285636">
    <property type="component" value="Unassembled WGS sequence"/>
</dbReference>
<comment type="caution">
    <text evidence="2">The sequence shown here is derived from an EMBL/GenBank/DDBJ whole genome shotgun (WGS) entry which is preliminary data.</text>
</comment>
<evidence type="ECO:0000313" key="2">
    <source>
        <dbReference type="EMBL" id="MDV2886675.1"/>
    </source>
</evidence>
<name>A0AAJ2NQB6_ALKPS</name>
<dbReference type="GO" id="GO:0016787">
    <property type="term" value="F:hydrolase activity"/>
    <property type="evidence" value="ECO:0007669"/>
    <property type="project" value="UniProtKB-KW"/>
</dbReference>
<dbReference type="EMBL" id="JAWJAY010000004">
    <property type="protein sequence ID" value="MDV2886675.1"/>
    <property type="molecule type" value="Genomic_DNA"/>
</dbReference>
<proteinExistence type="predicted"/>
<evidence type="ECO:0000313" key="3">
    <source>
        <dbReference type="Proteomes" id="UP001285636"/>
    </source>
</evidence>
<dbReference type="InterPro" id="IPR029058">
    <property type="entry name" value="AB_hydrolase_fold"/>
</dbReference>
<evidence type="ECO:0000259" key="1">
    <source>
        <dbReference type="Pfam" id="PF12146"/>
    </source>
</evidence>
<keyword evidence="2" id="KW-0378">Hydrolase</keyword>
<dbReference type="RefSeq" id="WP_289235730.1">
    <property type="nucleotide sequence ID" value="NZ_CP117835.1"/>
</dbReference>
<protein>
    <submittedName>
        <fullName evidence="2">Alpha/beta hydrolase</fullName>
    </submittedName>
</protein>
<reference evidence="2" key="1">
    <citation type="submission" date="2023-10" db="EMBL/GenBank/DDBJ databases">
        <title>Screening of Alkalihalophilus pseudofirmusBZ-TG-HK211 and Its Alleviation of Salt Stress on Rapeseed Growth.</title>
        <authorList>
            <person name="Zhao B."/>
            <person name="Guo T."/>
        </authorList>
    </citation>
    <scope>NUCLEOTIDE SEQUENCE</scope>
    <source>
        <strain evidence="2">BZ-TG-HK211</strain>
    </source>
</reference>
<dbReference type="SUPFAM" id="SSF53474">
    <property type="entry name" value="alpha/beta-Hydrolases"/>
    <property type="match status" value="1"/>
</dbReference>
<dbReference type="PANTHER" id="PTHR11614">
    <property type="entry name" value="PHOSPHOLIPASE-RELATED"/>
    <property type="match status" value="1"/>
</dbReference>
<dbReference type="Gene3D" id="3.40.50.1820">
    <property type="entry name" value="alpha/beta hydrolase"/>
    <property type="match status" value="1"/>
</dbReference>
<dbReference type="Pfam" id="PF12146">
    <property type="entry name" value="Hydrolase_4"/>
    <property type="match status" value="1"/>
</dbReference>